<name>A0A1F6X1T4_9BACT</name>
<evidence type="ECO:0000313" key="1">
    <source>
        <dbReference type="EMBL" id="OGI88063.1"/>
    </source>
</evidence>
<dbReference type="PANTHER" id="PTHR32432">
    <property type="entry name" value="CELL DIVISION PROTEIN FTSA-RELATED"/>
    <property type="match status" value="1"/>
</dbReference>
<dbReference type="InterPro" id="IPR005883">
    <property type="entry name" value="PilM"/>
</dbReference>
<dbReference type="InterPro" id="IPR043129">
    <property type="entry name" value="ATPase_NBD"/>
</dbReference>
<dbReference type="SUPFAM" id="SSF53067">
    <property type="entry name" value="Actin-like ATPase domain"/>
    <property type="match status" value="2"/>
</dbReference>
<dbReference type="Proteomes" id="UP000185809">
    <property type="component" value="Unassembled WGS sequence"/>
</dbReference>
<dbReference type="Gene3D" id="3.30.1490.300">
    <property type="match status" value="1"/>
</dbReference>
<dbReference type="CDD" id="cd24049">
    <property type="entry name" value="ASKHA_NBD_PilM"/>
    <property type="match status" value="1"/>
</dbReference>
<dbReference type="Gene3D" id="3.30.420.40">
    <property type="match status" value="2"/>
</dbReference>
<proteinExistence type="predicted"/>
<reference evidence="1 2" key="1">
    <citation type="journal article" date="2016" name="Nat. Commun.">
        <title>Thousands of microbial genomes shed light on interconnected biogeochemical processes in an aquifer system.</title>
        <authorList>
            <person name="Anantharaman K."/>
            <person name="Brown C.T."/>
            <person name="Hug L.A."/>
            <person name="Sharon I."/>
            <person name="Castelle C.J."/>
            <person name="Probst A.J."/>
            <person name="Thomas B.C."/>
            <person name="Singh A."/>
            <person name="Wilkins M.J."/>
            <person name="Karaoz U."/>
            <person name="Brodie E.L."/>
            <person name="Williams K.H."/>
            <person name="Hubbard S.S."/>
            <person name="Banfield J.F."/>
        </authorList>
    </citation>
    <scope>NUCLEOTIDE SEQUENCE [LARGE SCALE GENOMIC DNA]</scope>
</reference>
<dbReference type="AlphaFoldDB" id="A0A1F6X1T4"/>
<dbReference type="PIRSF" id="PIRSF019169">
    <property type="entry name" value="PilM"/>
    <property type="match status" value="1"/>
</dbReference>
<evidence type="ECO:0008006" key="3">
    <source>
        <dbReference type="Google" id="ProtNLM"/>
    </source>
</evidence>
<dbReference type="Pfam" id="PF11104">
    <property type="entry name" value="PilM_2"/>
    <property type="match status" value="1"/>
</dbReference>
<organism evidence="1 2">
    <name type="scientific">Candidatus Nomurabacteria bacterium RIFCSPLOWO2_01_FULL_33_24</name>
    <dbReference type="NCBI Taxonomy" id="1801765"/>
    <lineage>
        <taxon>Bacteria</taxon>
        <taxon>Candidatus Nomuraibacteriota</taxon>
    </lineage>
</organism>
<comment type="caution">
    <text evidence="1">The sequence shown here is derived from an EMBL/GenBank/DDBJ whole genome shotgun (WGS) entry which is preliminary data.</text>
</comment>
<sequence length="361" mass="41260">MKYYSRNRFFPVPNFLMRPSVGFDISDRSIKFVELIERGKVICLGKFGEKRIPPGVIESGKIKNVEEFKKILIFLKEKYNLSFVRVSLPEQQVYIFKLNLPEIKNGKIRDALELQLEKHIPISAAESVFDYDFINSKKEGGYNFQVAALPKSIIESYLTPLKESGLVPIGFEIEAQAISRAVIPYDSQDTFMIIDFGETRTGISIVSQGIVCFTSTIDIGGHTLTKIIQKSFKVSFEEAEKIKKEYGLKKDPERKEVFSILLNIISVLRDEINKHYIYWYTHKDEDNKQRPNIKKIVLCGRNSNLIGFVDYLSMSMRTKVELGNAWVNINSLEKYVPEISANDSMGYTTSIGLALGDFCHD</sequence>
<accession>A0A1F6X1T4</accession>
<dbReference type="InterPro" id="IPR050696">
    <property type="entry name" value="FtsA/MreB"/>
</dbReference>
<dbReference type="EMBL" id="MFUP01000006">
    <property type="protein sequence ID" value="OGI88063.1"/>
    <property type="molecule type" value="Genomic_DNA"/>
</dbReference>
<gene>
    <name evidence="1" type="ORF">A2995_01795</name>
</gene>
<protein>
    <recommendedName>
        <fullName evidence="3">SHS2 domain-containing protein</fullName>
    </recommendedName>
</protein>
<dbReference type="PANTHER" id="PTHR32432:SF3">
    <property type="entry name" value="ETHANOLAMINE UTILIZATION PROTEIN EUTJ"/>
    <property type="match status" value="1"/>
</dbReference>
<evidence type="ECO:0000313" key="2">
    <source>
        <dbReference type="Proteomes" id="UP000185809"/>
    </source>
</evidence>